<reference evidence="1 2" key="1">
    <citation type="submission" date="2020-07" db="EMBL/GenBank/DDBJ databases">
        <title>Sequencing the genomes of 1000 actinobacteria strains.</title>
        <authorList>
            <person name="Klenk H.-P."/>
        </authorList>
    </citation>
    <scope>NUCLEOTIDE SEQUENCE [LARGE SCALE GENOMIC DNA]</scope>
    <source>
        <strain evidence="1 2">DSM 18448</strain>
    </source>
</reference>
<evidence type="ECO:0000313" key="2">
    <source>
        <dbReference type="Proteomes" id="UP000579605"/>
    </source>
</evidence>
<dbReference type="AlphaFoldDB" id="A0A852ZCE6"/>
<accession>A0A852ZCE6</accession>
<organism evidence="1 2">
    <name type="scientific">Actinopolymorpha rutila</name>
    <dbReference type="NCBI Taxonomy" id="446787"/>
    <lineage>
        <taxon>Bacteria</taxon>
        <taxon>Bacillati</taxon>
        <taxon>Actinomycetota</taxon>
        <taxon>Actinomycetes</taxon>
        <taxon>Propionibacteriales</taxon>
        <taxon>Actinopolymorphaceae</taxon>
        <taxon>Actinopolymorpha</taxon>
    </lineage>
</organism>
<dbReference type="EMBL" id="JACBZH010000001">
    <property type="protein sequence ID" value="NYH90817.1"/>
    <property type="molecule type" value="Genomic_DNA"/>
</dbReference>
<gene>
    <name evidence="1" type="ORF">F4554_003455</name>
</gene>
<proteinExistence type="predicted"/>
<protein>
    <recommendedName>
        <fullName evidence="3">LysM domain-containing protein</fullName>
    </recommendedName>
</protein>
<evidence type="ECO:0000313" key="1">
    <source>
        <dbReference type="EMBL" id="NYH90817.1"/>
    </source>
</evidence>
<evidence type="ECO:0008006" key="3">
    <source>
        <dbReference type="Google" id="ProtNLM"/>
    </source>
</evidence>
<sequence length="101" mass="11027">MAASRYDGLEVATLGVPDGAGGQVDVRYLRRRFLPRTDPAASPLAYHRVRRDDRLDLISQTYLGDPTVFWMVADANPVLAPDDLTAPDAEDSVLVIPLPGH</sequence>
<name>A0A852ZCE6_9ACTN</name>
<dbReference type="Proteomes" id="UP000579605">
    <property type="component" value="Unassembled WGS sequence"/>
</dbReference>
<keyword evidence="2" id="KW-1185">Reference proteome</keyword>
<dbReference type="RefSeq" id="WP_179788453.1">
    <property type="nucleotide sequence ID" value="NZ_BAAARR010000016.1"/>
</dbReference>
<comment type="caution">
    <text evidence="1">The sequence shown here is derived from an EMBL/GenBank/DDBJ whole genome shotgun (WGS) entry which is preliminary data.</text>
</comment>